<dbReference type="PANTHER" id="PTHR43675:SF1">
    <property type="entry name" value="RIKEN CDNA 2700097O09 GENE"/>
    <property type="match status" value="1"/>
</dbReference>
<evidence type="ECO:0000256" key="2">
    <source>
        <dbReference type="ARBA" id="ARBA00034521"/>
    </source>
</evidence>
<evidence type="ECO:0000256" key="1">
    <source>
        <dbReference type="ARBA" id="ARBA00034487"/>
    </source>
</evidence>
<dbReference type="SUPFAM" id="SSF53335">
    <property type="entry name" value="S-adenosyl-L-methionine-dependent methyltransferases"/>
    <property type="match status" value="1"/>
</dbReference>
<dbReference type="AlphaFoldDB" id="A0AAW2HNG6"/>
<dbReference type="PANTHER" id="PTHR43675">
    <property type="entry name" value="ARSENITE METHYLTRANSFERASE"/>
    <property type="match status" value="1"/>
</dbReference>
<comment type="similarity">
    <text evidence="1">Belongs to the methyltransferase superfamily. Arsenite methyltransferase family.</text>
</comment>
<dbReference type="InterPro" id="IPR029063">
    <property type="entry name" value="SAM-dependent_MTases_sf"/>
</dbReference>
<dbReference type="Pfam" id="PF13847">
    <property type="entry name" value="Methyltransf_31"/>
    <property type="match status" value="1"/>
</dbReference>
<organism evidence="8">
    <name type="scientific">Menopon gallinae</name>
    <name type="common">poultry shaft louse</name>
    <dbReference type="NCBI Taxonomy" id="328185"/>
    <lineage>
        <taxon>Eukaryota</taxon>
        <taxon>Metazoa</taxon>
        <taxon>Ecdysozoa</taxon>
        <taxon>Arthropoda</taxon>
        <taxon>Hexapoda</taxon>
        <taxon>Insecta</taxon>
        <taxon>Pterygota</taxon>
        <taxon>Neoptera</taxon>
        <taxon>Paraneoptera</taxon>
        <taxon>Psocodea</taxon>
        <taxon>Troctomorpha</taxon>
        <taxon>Phthiraptera</taxon>
        <taxon>Amblycera</taxon>
        <taxon>Menoponidae</taxon>
        <taxon>Menopon</taxon>
    </lineage>
</organism>
<dbReference type="EC" id="2.1.1.137" evidence="2"/>
<sequence>MAVSNAQNKFMQMMSDLNEDDKLTFLKWIDANWNLDDLHDRNSKEERVLNCIAAELRPTLPLDAILPTETIVTPIVGPNADCDPKTTVHLDEFLYDDNYIDRLVDKGQISRHYCAKCYSKDVKLLTFISHSMSIKRIIYLFTSVLPPLSNKEVILDIGSRLGGVLYGAYLLTPASKIVGVELNNEFCKLQEKIVQKYNFKDRIEIVCSNIFNRIDLLSTADIIILNNVFEFFADVSECINAWHLLSQHIKVGCIIVTIPHLHDTFSRLEVGFDWTTWVEELPIYKDNEDNFQDWEHHQQQMKHYRVKQKIQA</sequence>
<accession>A0AAW2HNG6</accession>
<comment type="catalytic activity">
    <reaction evidence="6">
        <text>arsenic triglutathione + 3 [thioredoxin]-dithiol + 3 S-adenosyl-L-methionine = trimethylarsine + 3 [thioredoxin]-disulfide + 3 glutathione + 3 S-adenosyl-L-homocysteine + 3 H(+)</text>
        <dbReference type="Rhea" id="RHEA:69432"/>
        <dbReference type="Rhea" id="RHEA-COMP:10698"/>
        <dbReference type="Rhea" id="RHEA-COMP:10700"/>
        <dbReference type="ChEBI" id="CHEBI:15378"/>
        <dbReference type="ChEBI" id="CHEBI:27130"/>
        <dbReference type="ChEBI" id="CHEBI:29950"/>
        <dbReference type="ChEBI" id="CHEBI:50058"/>
        <dbReference type="ChEBI" id="CHEBI:57856"/>
        <dbReference type="ChEBI" id="CHEBI:57925"/>
        <dbReference type="ChEBI" id="CHEBI:59789"/>
        <dbReference type="ChEBI" id="CHEBI:183640"/>
        <dbReference type="EC" id="2.1.1.137"/>
    </reaction>
</comment>
<protein>
    <recommendedName>
        <fullName evidence="3">Arsenite methyltransferase</fullName>
        <ecNumber evidence="2">2.1.1.137</ecNumber>
    </recommendedName>
</protein>
<evidence type="ECO:0000313" key="8">
    <source>
        <dbReference type="EMBL" id="KAL0271198.1"/>
    </source>
</evidence>
<evidence type="ECO:0000256" key="3">
    <source>
        <dbReference type="ARBA" id="ARBA00034545"/>
    </source>
</evidence>
<feature type="domain" description="Methyltransferase" evidence="7">
    <location>
        <begin position="150"/>
        <end position="305"/>
    </location>
</feature>
<dbReference type="EMBL" id="JARGDH010000004">
    <property type="protein sequence ID" value="KAL0271198.1"/>
    <property type="molecule type" value="Genomic_DNA"/>
</dbReference>
<gene>
    <name evidence="8" type="ORF">PYX00_008369</name>
</gene>
<dbReference type="GO" id="GO:0008757">
    <property type="term" value="F:S-adenosylmethionine-dependent methyltransferase activity"/>
    <property type="evidence" value="ECO:0007669"/>
    <property type="project" value="InterPro"/>
</dbReference>
<proteinExistence type="inferred from homology"/>
<dbReference type="InterPro" id="IPR026669">
    <property type="entry name" value="Arsenite_MeTrfase-like"/>
</dbReference>
<reference evidence="8" key="1">
    <citation type="journal article" date="2024" name="Gigascience">
        <title>Chromosome-level genome of the poultry shaft louse Menopon gallinae provides insight into the host-switching and adaptive evolution of parasitic lice.</title>
        <authorList>
            <person name="Xu Y."/>
            <person name="Ma L."/>
            <person name="Liu S."/>
            <person name="Liang Y."/>
            <person name="Liu Q."/>
            <person name="He Z."/>
            <person name="Tian L."/>
            <person name="Duan Y."/>
            <person name="Cai W."/>
            <person name="Li H."/>
            <person name="Song F."/>
        </authorList>
    </citation>
    <scope>NUCLEOTIDE SEQUENCE</scope>
    <source>
        <strain evidence="8">Cailab_2023a</strain>
    </source>
</reference>
<dbReference type="Gene3D" id="3.40.50.150">
    <property type="entry name" value="Vaccinia Virus protein VP39"/>
    <property type="match status" value="1"/>
</dbReference>
<comment type="caution">
    <text evidence="8">The sequence shown here is derived from an EMBL/GenBank/DDBJ whole genome shotgun (WGS) entry which is preliminary data.</text>
</comment>
<comment type="catalytic activity">
    <reaction evidence="5">
        <text>arsenic triglutathione + 2 [thioredoxin]-dithiol + 2 S-adenosyl-L-methionine + H2O = dimethylarsinous acid + 2 [thioredoxin]-disulfide + 3 glutathione + 2 S-adenosyl-L-homocysteine + 2 H(+)</text>
        <dbReference type="Rhea" id="RHEA:69464"/>
        <dbReference type="Rhea" id="RHEA-COMP:10698"/>
        <dbReference type="Rhea" id="RHEA-COMP:10700"/>
        <dbReference type="ChEBI" id="CHEBI:15377"/>
        <dbReference type="ChEBI" id="CHEBI:15378"/>
        <dbReference type="ChEBI" id="CHEBI:23808"/>
        <dbReference type="ChEBI" id="CHEBI:29950"/>
        <dbReference type="ChEBI" id="CHEBI:50058"/>
        <dbReference type="ChEBI" id="CHEBI:57856"/>
        <dbReference type="ChEBI" id="CHEBI:57925"/>
        <dbReference type="ChEBI" id="CHEBI:59789"/>
        <dbReference type="ChEBI" id="CHEBI:183640"/>
        <dbReference type="EC" id="2.1.1.137"/>
    </reaction>
</comment>
<dbReference type="InterPro" id="IPR025714">
    <property type="entry name" value="Methyltranfer_dom"/>
</dbReference>
<name>A0AAW2HNG6_9NEOP</name>
<evidence type="ECO:0000256" key="5">
    <source>
        <dbReference type="ARBA" id="ARBA00047943"/>
    </source>
</evidence>
<evidence type="ECO:0000256" key="6">
    <source>
        <dbReference type="ARBA" id="ARBA00048428"/>
    </source>
</evidence>
<evidence type="ECO:0000256" key="4">
    <source>
        <dbReference type="ARBA" id="ARBA00047941"/>
    </source>
</evidence>
<comment type="catalytic activity">
    <reaction evidence="4">
        <text>arsenic triglutathione + [thioredoxin]-dithiol + S-adenosyl-L-methionine + 2 H2O = methylarsonous acid + [thioredoxin]-disulfide + 3 glutathione + S-adenosyl-L-homocysteine + H(+)</text>
        <dbReference type="Rhea" id="RHEA:69460"/>
        <dbReference type="Rhea" id="RHEA-COMP:10698"/>
        <dbReference type="Rhea" id="RHEA-COMP:10700"/>
        <dbReference type="ChEBI" id="CHEBI:15377"/>
        <dbReference type="ChEBI" id="CHEBI:15378"/>
        <dbReference type="ChEBI" id="CHEBI:17826"/>
        <dbReference type="ChEBI" id="CHEBI:29950"/>
        <dbReference type="ChEBI" id="CHEBI:50058"/>
        <dbReference type="ChEBI" id="CHEBI:57856"/>
        <dbReference type="ChEBI" id="CHEBI:57925"/>
        <dbReference type="ChEBI" id="CHEBI:59789"/>
        <dbReference type="ChEBI" id="CHEBI:183640"/>
        <dbReference type="EC" id="2.1.1.137"/>
    </reaction>
</comment>
<evidence type="ECO:0000259" key="7">
    <source>
        <dbReference type="Pfam" id="PF13847"/>
    </source>
</evidence>